<dbReference type="EMBL" id="AMWX01000001">
    <property type="protein sequence ID" value="EKO37312.1"/>
    <property type="molecule type" value="Genomic_DNA"/>
</dbReference>
<feature type="domain" description="GP-PDE" evidence="1">
    <location>
        <begin position="12"/>
        <end position="243"/>
    </location>
</feature>
<evidence type="ECO:0000313" key="3">
    <source>
        <dbReference type="Proteomes" id="UP000010310"/>
    </source>
</evidence>
<dbReference type="STRING" id="1208365.B273_0052"/>
<dbReference type="PROSITE" id="PS51704">
    <property type="entry name" value="GP_PDE"/>
    <property type="match status" value="1"/>
</dbReference>
<dbReference type="Pfam" id="PF03009">
    <property type="entry name" value="GDPD"/>
    <property type="match status" value="1"/>
</dbReference>
<protein>
    <submittedName>
        <fullName evidence="2">Glycerophosphodiester phosphodiesterase family protein</fullName>
    </submittedName>
</protein>
<dbReference type="InterPro" id="IPR017946">
    <property type="entry name" value="PLC-like_Pdiesterase_TIM-brl"/>
</dbReference>
<proteinExistence type="predicted"/>
<dbReference type="Gene3D" id="3.20.20.190">
    <property type="entry name" value="Phosphatidylinositol (PI) phosphodiesterase"/>
    <property type="match status" value="1"/>
</dbReference>
<dbReference type="PROSITE" id="PS50007">
    <property type="entry name" value="PIPLC_X_DOMAIN"/>
    <property type="match status" value="1"/>
</dbReference>
<sequence>MTIHPYLNQSGVSISAHRGGSEEAPENTLESFKYALDLGSSYIETDVQLSADGIPYIFHDDDLIRLLGMDVAFNSLHSNEIEQLKLFESYQIPKLETALTQFPNALFQIDLKTDEVALPAMMVIKNLNAFDRICIASFSSNRLEKVRNDFPEACLSMGPKEILKLLLASFGLYNQKVPGDCLQVPIYHYGIKLVTKRFVKYVQNIGLKIHVWTINDENTMRKLIDLGVDGIITDRPKVLNEILSKN</sequence>
<dbReference type="Proteomes" id="UP000010310">
    <property type="component" value="Unassembled WGS sequence"/>
</dbReference>
<dbReference type="SUPFAM" id="SSF51695">
    <property type="entry name" value="PLC-like phosphodiesterases"/>
    <property type="match status" value="1"/>
</dbReference>
<organism evidence="2 3">
    <name type="scientific">SAR86 cluster bacterium SAR86E</name>
    <dbReference type="NCBI Taxonomy" id="1208365"/>
    <lineage>
        <taxon>Bacteria</taxon>
        <taxon>Pseudomonadati</taxon>
        <taxon>Pseudomonadota</taxon>
        <taxon>Gammaproteobacteria</taxon>
        <taxon>SAR86 cluster</taxon>
    </lineage>
</organism>
<dbReference type="PANTHER" id="PTHR46211:SF14">
    <property type="entry name" value="GLYCEROPHOSPHODIESTER PHOSPHODIESTERASE"/>
    <property type="match status" value="1"/>
</dbReference>
<dbReference type="PATRIC" id="fig|1208365.4.peg.55"/>
<evidence type="ECO:0000313" key="2">
    <source>
        <dbReference type="EMBL" id="EKO37312.1"/>
    </source>
</evidence>
<dbReference type="InterPro" id="IPR030395">
    <property type="entry name" value="GP_PDE_dom"/>
</dbReference>
<dbReference type="GO" id="GO:0006629">
    <property type="term" value="P:lipid metabolic process"/>
    <property type="evidence" value="ECO:0007669"/>
    <property type="project" value="InterPro"/>
</dbReference>
<gene>
    <name evidence="2" type="ORF">B273_0052</name>
</gene>
<dbReference type="AlphaFoldDB" id="K6FFB1"/>
<dbReference type="PANTHER" id="PTHR46211">
    <property type="entry name" value="GLYCEROPHOSPHORYL DIESTER PHOSPHODIESTERASE"/>
    <property type="match status" value="1"/>
</dbReference>
<name>K6FFB1_9GAMM</name>
<keyword evidence="3" id="KW-1185">Reference proteome</keyword>
<dbReference type="GO" id="GO:0008081">
    <property type="term" value="F:phosphoric diester hydrolase activity"/>
    <property type="evidence" value="ECO:0007669"/>
    <property type="project" value="InterPro"/>
</dbReference>
<reference evidence="2 3" key="1">
    <citation type="submission" date="2012-09" db="EMBL/GenBank/DDBJ databases">
        <authorList>
            <person name="Dupont C.L."/>
            <person name="Rusch D.B."/>
            <person name="Lombardo M.-J."/>
            <person name="Novotny M."/>
            <person name="Yee-Greenbaum J."/>
            <person name="Laskin R."/>
        </authorList>
    </citation>
    <scope>NUCLEOTIDE SEQUENCE [LARGE SCALE GENOMIC DNA]</scope>
    <source>
        <strain evidence="2">SAR86E</strain>
    </source>
</reference>
<comment type="caution">
    <text evidence="2">The sequence shown here is derived from an EMBL/GenBank/DDBJ whole genome shotgun (WGS) entry which is preliminary data.</text>
</comment>
<accession>K6FFB1</accession>
<evidence type="ECO:0000259" key="1">
    <source>
        <dbReference type="PROSITE" id="PS51704"/>
    </source>
</evidence>